<accession>A0A7W5JV70</accession>
<name>A0A7W5JV70_9ACTN</name>
<proteinExistence type="predicted"/>
<reference evidence="1 2" key="1">
    <citation type="submission" date="2020-08" db="EMBL/GenBank/DDBJ databases">
        <title>Sequencing the genomes of 1000 actinobacteria strains.</title>
        <authorList>
            <person name="Klenk H.-P."/>
        </authorList>
    </citation>
    <scope>NUCLEOTIDE SEQUENCE [LARGE SCALE GENOMIC DNA]</scope>
    <source>
        <strain evidence="1 2">DSM 11053</strain>
    </source>
</reference>
<gene>
    <name evidence="1" type="ORF">FHX39_001331</name>
</gene>
<organism evidence="1 2">
    <name type="scientific">Microlunatus antarcticus</name>
    <dbReference type="NCBI Taxonomy" id="53388"/>
    <lineage>
        <taxon>Bacteria</taxon>
        <taxon>Bacillati</taxon>
        <taxon>Actinomycetota</taxon>
        <taxon>Actinomycetes</taxon>
        <taxon>Propionibacteriales</taxon>
        <taxon>Propionibacteriaceae</taxon>
        <taxon>Microlunatus</taxon>
    </lineage>
</organism>
<dbReference type="AlphaFoldDB" id="A0A7W5JV70"/>
<evidence type="ECO:0000313" key="1">
    <source>
        <dbReference type="EMBL" id="MBB3326387.1"/>
    </source>
</evidence>
<sequence length="215" mass="22837">MPLLSVDELAGDRDAAWPGLVERINQAFVPVRMHPALPEDGRQTLYRLQVTTRSTLGALALNCGALEVDHGWVKVLGAGAAGLPDLAFANGLGEPTAESQPPALLVVALDVLGGVFAINGGGLGFAPGEVCYWAPDTLNWDSTGMAHSSFMHALLAGAFSGFYADLRWEGWEAEVQSLPTDHGLSVYPPLFSEQGQDISRCSRKPVPLAELATMR</sequence>
<dbReference type="InterPro" id="IPR021239">
    <property type="entry name" value="DUF2625"/>
</dbReference>
<comment type="caution">
    <text evidence="1">The sequence shown here is derived from an EMBL/GenBank/DDBJ whole genome shotgun (WGS) entry which is preliminary data.</text>
</comment>
<dbReference type="Pfam" id="PF10946">
    <property type="entry name" value="DUF2625"/>
    <property type="match status" value="1"/>
</dbReference>
<dbReference type="RefSeq" id="WP_183337342.1">
    <property type="nucleotide sequence ID" value="NZ_JACHZG010000001.1"/>
</dbReference>
<evidence type="ECO:0000313" key="2">
    <source>
        <dbReference type="Proteomes" id="UP000565572"/>
    </source>
</evidence>
<dbReference type="Proteomes" id="UP000565572">
    <property type="component" value="Unassembled WGS sequence"/>
</dbReference>
<evidence type="ECO:0008006" key="3">
    <source>
        <dbReference type="Google" id="ProtNLM"/>
    </source>
</evidence>
<keyword evidence="2" id="KW-1185">Reference proteome</keyword>
<protein>
    <recommendedName>
        <fullName evidence="3">DUF2625 domain-containing protein</fullName>
    </recommendedName>
</protein>
<dbReference type="EMBL" id="JACHZG010000001">
    <property type="protein sequence ID" value="MBB3326387.1"/>
    <property type="molecule type" value="Genomic_DNA"/>
</dbReference>